<keyword evidence="4" id="KW-0449">Lipoprotein</keyword>
<evidence type="ECO:0000256" key="5">
    <source>
        <dbReference type="SAM" id="SignalP"/>
    </source>
</evidence>
<dbReference type="Proteomes" id="UP001182042">
    <property type="component" value="Unassembled WGS sequence"/>
</dbReference>
<dbReference type="GO" id="GO:0005886">
    <property type="term" value="C:plasma membrane"/>
    <property type="evidence" value="ECO:0007669"/>
    <property type="project" value="UniProtKB-SubCell"/>
</dbReference>
<dbReference type="SUPFAM" id="SSF53850">
    <property type="entry name" value="Periplasmic binding protein-like II"/>
    <property type="match status" value="1"/>
</dbReference>
<organism evidence="7 8">
    <name type="scientific">Bacillus pumilus</name>
    <name type="common">Bacillus mesentericus</name>
    <dbReference type="NCBI Taxonomy" id="1408"/>
    <lineage>
        <taxon>Bacteria</taxon>
        <taxon>Bacillati</taxon>
        <taxon>Bacillota</taxon>
        <taxon>Bacilli</taxon>
        <taxon>Bacillales</taxon>
        <taxon>Bacillaceae</taxon>
        <taxon>Bacillus</taxon>
    </lineage>
</organism>
<proteinExistence type="predicted"/>
<dbReference type="Gene3D" id="3.40.190.10">
    <property type="entry name" value="Periplasmic binding protein-like II"/>
    <property type="match status" value="2"/>
</dbReference>
<keyword evidence="3" id="KW-0564">Palmitate</keyword>
<dbReference type="PANTHER" id="PTHR35936:SF18">
    <property type="entry name" value="L-CYSTINE-BINDING PROTEIN TCYJ"/>
    <property type="match status" value="1"/>
</dbReference>
<dbReference type="PROSITE" id="PS51257">
    <property type="entry name" value="PROKAR_LIPOPROTEIN"/>
    <property type="match status" value="1"/>
</dbReference>
<comment type="subcellular location">
    <subcellularLocation>
        <location evidence="1">Cell membrane</location>
        <topology evidence="1">Lipid-anchor</topology>
    </subcellularLocation>
</comment>
<feature type="domain" description="Solute-binding protein family 3/N-terminal" evidence="6">
    <location>
        <begin position="35"/>
        <end position="264"/>
    </location>
</feature>
<dbReference type="PANTHER" id="PTHR35936">
    <property type="entry name" value="MEMBRANE-BOUND LYTIC MUREIN TRANSGLYCOSYLASE F"/>
    <property type="match status" value="1"/>
</dbReference>
<dbReference type="AlphaFoldDB" id="A0AAE4B812"/>
<evidence type="ECO:0000256" key="1">
    <source>
        <dbReference type="ARBA" id="ARBA00004193"/>
    </source>
</evidence>
<dbReference type="InterPro" id="IPR001638">
    <property type="entry name" value="Solute-binding_3/MltF_N"/>
</dbReference>
<feature type="chain" id="PRO_5041945927" evidence="5">
    <location>
        <begin position="24"/>
        <end position="286"/>
    </location>
</feature>
<evidence type="ECO:0000256" key="3">
    <source>
        <dbReference type="ARBA" id="ARBA00023139"/>
    </source>
</evidence>
<dbReference type="Pfam" id="PF00497">
    <property type="entry name" value="SBP_bac_3"/>
    <property type="match status" value="1"/>
</dbReference>
<evidence type="ECO:0000313" key="8">
    <source>
        <dbReference type="Proteomes" id="UP001182042"/>
    </source>
</evidence>
<comment type="caution">
    <text evidence="7">The sequence shown here is derived from an EMBL/GenBank/DDBJ whole genome shotgun (WGS) entry which is preliminary data.</text>
</comment>
<gene>
    <name evidence="7" type="ORF">FO508_07735</name>
</gene>
<protein>
    <submittedName>
        <fullName evidence="7">Amino acid ABC transporter substrate-binding protein</fullName>
    </submittedName>
</protein>
<reference evidence="7" key="1">
    <citation type="submission" date="2019-07" db="EMBL/GenBank/DDBJ databases">
        <title>Phylogenomic Reclassification of ATCC Bacillus Strains and Various Taxa within the Genus Bacillus.</title>
        <authorList>
            <person name="Riojas M.A."/>
            <person name="Frank A.M."/>
            <person name="Fenn S.L."/>
            <person name="King S."/>
            <person name="Brower S."/>
            <person name="Hazbon M.H."/>
        </authorList>
    </citation>
    <scope>NUCLEOTIDE SEQUENCE</scope>
    <source>
        <strain evidence="7">ATCC 27142</strain>
    </source>
</reference>
<evidence type="ECO:0000256" key="2">
    <source>
        <dbReference type="ARBA" id="ARBA00022729"/>
    </source>
</evidence>
<evidence type="ECO:0000259" key="6">
    <source>
        <dbReference type="SMART" id="SM00062"/>
    </source>
</evidence>
<evidence type="ECO:0000256" key="4">
    <source>
        <dbReference type="ARBA" id="ARBA00023288"/>
    </source>
</evidence>
<sequence length="286" mass="32174">MKQKTAFMMSGVLLFLLSLIGCSSVKTTTDDGRQIVKVALSAEVNPPFLATNDRNEPIGYNIDYLNEVEKRLPHVHFDYIFGEEESNLIGVGAGKFEMAANWFFSNPEREKRFLYPKVPYGYSMTGLIVDESDKEIRSLDDMTSKKLAPVSPSGGLRSILNQYNKEHNPDIPLTTIESPSNELNLKRVESGRSDAAFMNISTFDTIQKHLNLKVKVGGIVSKEPIYLVLQPSEKQLAADLDRITQEMIDDGTLPKLAKKWFGVDFFQNIDDISEQGDQNEERKEAS</sequence>
<dbReference type="RefSeq" id="WP_309415651.1">
    <property type="nucleotide sequence ID" value="NZ_CP046128.1"/>
</dbReference>
<accession>A0AAE4B812</accession>
<dbReference type="SMART" id="SM00062">
    <property type="entry name" value="PBPb"/>
    <property type="match status" value="1"/>
</dbReference>
<evidence type="ECO:0000313" key="7">
    <source>
        <dbReference type="EMBL" id="MDR4250238.1"/>
    </source>
</evidence>
<dbReference type="EMBL" id="VKQA01000001">
    <property type="protein sequence ID" value="MDR4250238.1"/>
    <property type="molecule type" value="Genomic_DNA"/>
</dbReference>
<dbReference type="CDD" id="cd13710">
    <property type="entry name" value="PBP2_TcyK"/>
    <property type="match status" value="1"/>
</dbReference>
<feature type="signal peptide" evidence="5">
    <location>
        <begin position="1"/>
        <end position="23"/>
    </location>
</feature>
<keyword evidence="2 5" id="KW-0732">Signal</keyword>
<name>A0AAE4B812_BACPU</name>